<organism evidence="2 3">
    <name type="scientific">Flexivirga endophytica</name>
    <dbReference type="NCBI Taxonomy" id="1849103"/>
    <lineage>
        <taxon>Bacteria</taxon>
        <taxon>Bacillati</taxon>
        <taxon>Actinomycetota</taxon>
        <taxon>Actinomycetes</taxon>
        <taxon>Micrococcales</taxon>
        <taxon>Dermacoccaceae</taxon>
        <taxon>Flexivirga</taxon>
    </lineage>
</organism>
<feature type="region of interest" description="Disordered" evidence="1">
    <location>
        <begin position="1"/>
        <end position="23"/>
    </location>
</feature>
<name>A0A916WS01_9MICO</name>
<dbReference type="AlphaFoldDB" id="A0A916WS01"/>
<dbReference type="EMBL" id="BMHI01000003">
    <property type="protein sequence ID" value="GGB29088.1"/>
    <property type="molecule type" value="Genomic_DNA"/>
</dbReference>
<reference evidence="2" key="2">
    <citation type="submission" date="2020-09" db="EMBL/GenBank/DDBJ databases">
        <authorList>
            <person name="Sun Q."/>
            <person name="Zhou Y."/>
        </authorList>
    </citation>
    <scope>NUCLEOTIDE SEQUENCE</scope>
    <source>
        <strain evidence="2">CGMCC 1.15085</strain>
    </source>
</reference>
<accession>A0A916WS01</accession>
<proteinExistence type="predicted"/>
<dbReference type="Proteomes" id="UP000636793">
    <property type="component" value="Unassembled WGS sequence"/>
</dbReference>
<comment type="caution">
    <text evidence="2">The sequence shown here is derived from an EMBL/GenBank/DDBJ whole genome shotgun (WGS) entry which is preliminary data.</text>
</comment>
<evidence type="ECO:0000256" key="1">
    <source>
        <dbReference type="SAM" id="MobiDB-lite"/>
    </source>
</evidence>
<keyword evidence="3" id="KW-1185">Reference proteome</keyword>
<gene>
    <name evidence="2" type="ORF">GCM10011492_19270</name>
</gene>
<protein>
    <submittedName>
        <fullName evidence="2">Uncharacterized protein</fullName>
    </submittedName>
</protein>
<sequence length="233" mass="24548">MCLTGCGSAGGNATSPSFSTSDPPATANVLLGYGEDRLPNETPKDWVTYADHVAVVTVTGQKDVDIGDATSVGRRVTLRVEKVLWSGEHADAELPKTFTQLGLGWKLRDGDVNDRQKIGTSGTPRLEVGHTYISAYVWESARCAEGDGKIPAGWRGLGTQSTLPYDDNTVGVGELEGTTRGLAQARAAAEDTPVYTVGALTFGKSAADVQQLLAKTTPGKRKQFAVQSGSTCE</sequence>
<reference evidence="2" key="1">
    <citation type="journal article" date="2014" name="Int. J. Syst. Evol. Microbiol.">
        <title>Complete genome sequence of Corynebacterium casei LMG S-19264T (=DSM 44701T), isolated from a smear-ripened cheese.</title>
        <authorList>
            <consortium name="US DOE Joint Genome Institute (JGI-PGF)"/>
            <person name="Walter F."/>
            <person name="Albersmeier A."/>
            <person name="Kalinowski J."/>
            <person name="Ruckert C."/>
        </authorList>
    </citation>
    <scope>NUCLEOTIDE SEQUENCE</scope>
    <source>
        <strain evidence="2">CGMCC 1.15085</strain>
    </source>
</reference>
<evidence type="ECO:0000313" key="3">
    <source>
        <dbReference type="Proteomes" id="UP000636793"/>
    </source>
</evidence>
<evidence type="ECO:0000313" key="2">
    <source>
        <dbReference type="EMBL" id="GGB29088.1"/>
    </source>
</evidence>
<feature type="compositionally biased region" description="Polar residues" evidence="1">
    <location>
        <begin position="11"/>
        <end position="23"/>
    </location>
</feature>